<proteinExistence type="predicted"/>
<comment type="caution">
    <text evidence="1">The sequence shown here is derived from an EMBL/GenBank/DDBJ whole genome shotgun (WGS) entry which is preliminary data.</text>
</comment>
<dbReference type="Proteomes" id="UP001169027">
    <property type="component" value="Unassembled WGS sequence"/>
</dbReference>
<name>A0ABT8S3F7_9BURK</name>
<evidence type="ECO:0000313" key="2">
    <source>
        <dbReference type="Proteomes" id="UP001169027"/>
    </source>
</evidence>
<protein>
    <submittedName>
        <fullName evidence="1">Uncharacterized protein</fullName>
    </submittedName>
</protein>
<sequence length="66" mass="7130">MNTYPTASQANGVARTLSKHLSCTIVVYRTPQAKFVTARTSDPVAGNIEGIYRNGYCTPTLLSSVH</sequence>
<gene>
    <name evidence="1" type="ORF">Q2T77_14265</name>
</gene>
<dbReference type="EMBL" id="JAUKVY010000009">
    <property type="protein sequence ID" value="MDO1533458.1"/>
    <property type="molecule type" value="Genomic_DNA"/>
</dbReference>
<dbReference type="RefSeq" id="WP_286520456.1">
    <property type="nucleotide sequence ID" value="NZ_JAUJZH010000009.1"/>
</dbReference>
<organism evidence="1 2">
    <name type="scientific">Variovorax ginsengisoli</name>
    <dbReference type="NCBI Taxonomy" id="363844"/>
    <lineage>
        <taxon>Bacteria</taxon>
        <taxon>Pseudomonadati</taxon>
        <taxon>Pseudomonadota</taxon>
        <taxon>Betaproteobacteria</taxon>
        <taxon>Burkholderiales</taxon>
        <taxon>Comamonadaceae</taxon>
        <taxon>Variovorax</taxon>
    </lineage>
</organism>
<accession>A0ABT8S3F7</accession>
<reference evidence="1" key="1">
    <citation type="submission" date="2023-06" db="EMBL/GenBank/DDBJ databases">
        <authorList>
            <person name="Jiang Y."/>
            <person name="Liu Q."/>
        </authorList>
    </citation>
    <scope>NUCLEOTIDE SEQUENCE</scope>
    <source>
        <strain evidence="1">CGMCC 1.12090</strain>
    </source>
</reference>
<keyword evidence="2" id="KW-1185">Reference proteome</keyword>
<evidence type="ECO:0000313" key="1">
    <source>
        <dbReference type="EMBL" id="MDO1533458.1"/>
    </source>
</evidence>